<dbReference type="PANTHER" id="PTHR23108">
    <property type="entry name" value="METHYLTRANSFERASE-RELATED"/>
    <property type="match status" value="1"/>
</dbReference>
<sequence length="136" mass="14501">MSTIPIVGLQVWKAELALSDFVLHKITLSELDGTVALELVAGTGSYLIALARTGGNIACTDKGDHVLENCAKNIGLNSGGFSAGVAVQYVFLALSEVEEAQGVSLLVAADVIYSDDLTDAFFNILEKFVSRFRKDF</sequence>
<accession>A0A6J1DL23</accession>
<dbReference type="GO" id="GO:0008276">
    <property type="term" value="F:protein methyltransferase activity"/>
    <property type="evidence" value="ECO:0007669"/>
    <property type="project" value="InterPro"/>
</dbReference>
<dbReference type="AlphaFoldDB" id="A0A6J1DL23"/>
<dbReference type="InterPro" id="IPR038899">
    <property type="entry name" value="METTL22"/>
</dbReference>
<evidence type="ECO:0000313" key="1">
    <source>
        <dbReference type="Proteomes" id="UP000504603"/>
    </source>
</evidence>
<dbReference type="InterPro" id="IPR029063">
    <property type="entry name" value="SAM-dependent_MTases_sf"/>
</dbReference>
<dbReference type="SUPFAM" id="SSF53335">
    <property type="entry name" value="S-adenosyl-L-methionine-dependent methyltransferases"/>
    <property type="match status" value="1"/>
</dbReference>
<gene>
    <name evidence="2" type="primary">LOC111021052</name>
</gene>
<dbReference type="OrthoDB" id="46564at2759"/>
<dbReference type="RefSeq" id="XP_022153581.1">
    <property type="nucleotide sequence ID" value="XM_022297889.1"/>
</dbReference>
<evidence type="ECO:0000313" key="2">
    <source>
        <dbReference type="RefSeq" id="XP_022153581.1"/>
    </source>
</evidence>
<protein>
    <submittedName>
        <fullName evidence="2">Methyltransferase-like protein 22</fullName>
    </submittedName>
</protein>
<dbReference type="InterPro" id="IPR019410">
    <property type="entry name" value="Methyltransf_16"/>
</dbReference>
<dbReference type="Gene3D" id="3.40.50.150">
    <property type="entry name" value="Vaccinia Virus protein VP39"/>
    <property type="match status" value="1"/>
</dbReference>
<dbReference type="Pfam" id="PF10294">
    <property type="entry name" value="Methyltransf_16"/>
    <property type="match status" value="1"/>
</dbReference>
<keyword evidence="1" id="KW-1185">Reference proteome</keyword>
<proteinExistence type="predicted"/>
<dbReference type="Proteomes" id="UP000504603">
    <property type="component" value="Unplaced"/>
</dbReference>
<dbReference type="PANTHER" id="PTHR23108:SF0">
    <property type="entry name" value="METHYLTRANSFERASE-LIKE PROTEIN 22"/>
    <property type="match status" value="1"/>
</dbReference>
<dbReference type="GeneID" id="111021052"/>
<reference evidence="2" key="1">
    <citation type="submission" date="2025-08" db="UniProtKB">
        <authorList>
            <consortium name="RefSeq"/>
        </authorList>
    </citation>
    <scope>IDENTIFICATION</scope>
    <source>
        <strain evidence="2">OHB3-1</strain>
    </source>
</reference>
<dbReference type="KEGG" id="mcha:111021052"/>
<organism evidence="1 2">
    <name type="scientific">Momordica charantia</name>
    <name type="common">Bitter gourd</name>
    <name type="synonym">Balsam pear</name>
    <dbReference type="NCBI Taxonomy" id="3673"/>
    <lineage>
        <taxon>Eukaryota</taxon>
        <taxon>Viridiplantae</taxon>
        <taxon>Streptophyta</taxon>
        <taxon>Embryophyta</taxon>
        <taxon>Tracheophyta</taxon>
        <taxon>Spermatophyta</taxon>
        <taxon>Magnoliopsida</taxon>
        <taxon>eudicotyledons</taxon>
        <taxon>Gunneridae</taxon>
        <taxon>Pentapetalae</taxon>
        <taxon>rosids</taxon>
        <taxon>fabids</taxon>
        <taxon>Cucurbitales</taxon>
        <taxon>Cucurbitaceae</taxon>
        <taxon>Momordiceae</taxon>
        <taxon>Momordica</taxon>
    </lineage>
</organism>
<dbReference type="GO" id="GO:0005634">
    <property type="term" value="C:nucleus"/>
    <property type="evidence" value="ECO:0007669"/>
    <property type="project" value="TreeGrafter"/>
</dbReference>
<name>A0A6J1DL23_MOMCH</name>